<gene>
    <name evidence="1" type="ORF">PTI45_01427</name>
</gene>
<sequence length="121" mass="14568">MEKLMETYIGQVSNQFQECVYQVLKQLHQVVGVDVDMLKEHNSEELLADMFRRGYYIETVTDHWKDEHQTVYYHLKCEHEIILSGRIIWRLEGYYTHFLADLGKKVDSTWKSIDELELQRL</sequence>
<name>A0A1E3L6M6_9BACL</name>
<dbReference type="Proteomes" id="UP000094578">
    <property type="component" value="Unassembled WGS sequence"/>
</dbReference>
<reference evidence="1 2" key="1">
    <citation type="submission" date="2016-08" db="EMBL/GenBank/DDBJ databases">
        <title>Genome sequencing of Paenibacillus sp. TI45-13ar, isolated from Korean traditional nuruk.</title>
        <authorList>
            <person name="Kim S.-J."/>
        </authorList>
    </citation>
    <scope>NUCLEOTIDE SEQUENCE [LARGE SCALE GENOMIC DNA]</scope>
    <source>
        <strain evidence="1 2">TI45-13ar</strain>
    </source>
</reference>
<proteinExistence type="predicted"/>
<accession>A0A1E3L6M6</accession>
<dbReference type="STRING" id="1886670.PTI45_01427"/>
<organism evidence="1 2">
    <name type="scientific">Paenibacillus nuruki</name>
    <dbReference type="NCBI Taxonomy" id="1886670"/>
    <lineage>
        <taxon>Bacteria</taxon>
        <taxon>Bacillati</taxon>
        <taxon>Bacillota</taxon>
        <taxon>Bacilli</taxon>
        <taxon>Bacillales</taxon>
        <taxon>Paenibacillaceae</taxon>
        <taxon>Paenibacillus</taxon>
    </lineage>
</organism>
<dbReference type="AlphaFoldDB" id="A0A1E3L6M6"/>
<protein>
    <submittedName>
        <fullName evidence="1">Uncharacterized protein</fullName>
    </submittedName>
</protein>
<evidence type="ECO:0000313" key="2">
    <source>
        <dbReference type="Proteomes" id="UP000094578"/>
    </source>
</evidence>
<keyword evidence="2" id="KW-1185">Reference proteome</keyword>
<evidence type="ECO:0000313" key="1">
    <source>
        <dbReference type="EMBL" id="ODP29418.1"/>
    </source>
</evidence>
<comment type="caution">
    <text evidence="1">The sequence shown here is derived from an EMBL/GenBank/DDBJ whole genome shotgun (WGS) entry which is preliminary data.</text>
</comment>
<dbReference type="EMBL" id="MDER01000031">
    <property type="protein sequence ID" value="ODP29418.1"/>
    <property type="molecule type" value="Genomic_DNA"/>
</dbReference>